<proteinExistence type="predicted"/>
<reference evidence="1" key="1">
    <citation type="submission" date="2023-04" db="EMBL/GenBank/DDBJ databases">
        <authorList>
            <consortium name="ELIXIR-Norway"/>
        </authorList>
    </citation>
    <scope>NUCLEOTIDE SEQUENCE [LARGE SCALE GENOMIC DNA]</scope>
</reference>
<gene>
    <name evidence="1" type="ORF">MRATA1EN1_LOCUS31608</name>
</gene>
<sequence>MPFSVFPGCFCLDLQKALRISLCPLPGKALGIRPEAASLSETLGFCGAATLLLHEPYGKRALQSLLNLRADQIPRNNGDRFACLGRPVFLGKIGGDLAKDLLRFF</sequence>
<dbReference type="EMBL" id="CATKSN020000610">
    <property type="protein sequence ID" value="CAI9149990.1"/>
    <property type="molecule type" value="Genomic_DNA"/>
</dbReference>
<evidence type="ECO:0000313" key="2">
    <source>
        <dbReference type="Proteomes" id="UP001176941"/>
    </source>
</evidence>
<name>A0ABN8XN07_RANTA</name>
<organism evidence="1 2">
    <name type="scientific">Rangifer tarandus platyrhynchus</name>
    <name type="common">Svalbard reindeer</name>
    <dbReference type="NCBI Taxonomy" id="3082113"/>
    <lineage>
        <taxon>Eukaryota</taxon>
        <taxon>Metazoa</taxon>
        <taxon>Chordata</taxon>
        <taxon>Craniata</taxon>
        <taxon>Vertebrata</taxon>
        <taxon>Euteleostomi</taxon>
        <taxon>Mammalia</taxon>
        <taxon>Eutheria</taxon>
        <taxon>Laurasiatheria</taxon>
        <taxon>Artiodactyla</taxon>
        <taxon>Ruminantia</taxon>
        <taxon>Pecora</taxon>
        <taxon>Cervidae</taxon>
        <taxon>Odocoileinae</taxon>
        <taxon>Rangifer</taxon>
    </lineage>
</organism>
<protein>
    <submittedName>
        <fullName evidence="1">Uncharacterized protein</fullName>
    </submittedName>
</protein>
<evidence type="ECO:0000313" key="1">
    <source>
        <dbReference type="EMBL" id="CAI9149990.1"/>
    </source>
</evidence>
<comment type="caution">
    <text evidence="1">The sequence shown here is derived from an EMBL/GenBank/DDBJ whole genome shotgun (WGS) entry which is preliminary data.</text>
</comment>
<keyword evidence="2" id="KW-1185">Reference proteome</keyword>
<dbReference type="Proteomes" id="UP001176941">
    <property type="component" value="Unassembled WGS sequence"/>
</dbReference>
<accession>A0ABN8XN07</accession>